<feature type="region of interest" description="Disordered" evidence="16">
    <location>
        <begin position="337"/>
        <end position="371"/>
    </location>
</feature>
<keyword evidence="4 17" id="KW-0812">Transmembrane</keyword>
<dbReference type="EMBL" id="KN275960">
    <property type="protein sequence ID" value="EEH47504.2"/>
    <property type="molecule type" value="Genomic_DNA"/>
</dbReference>
<dbReference type="Pfam" id="PF00150">
    <property type="entry name" value="Cellulase"/>
    <property type="match status" value="1"/>
</dbReference>
<dbReference type="InterPro" id="IPR017853">
    <property type="entry name" value="GH"/>
</dbReference>
<evidence type="ECO:0000256" key="2">
    <source>
        <dbReference type="ARBA" id="ARBA00005641"/>
    </source>
</evidence>
<feature type="transmembrane region" description="Helical" evidence="17">
    <location>
        <begin position="386"/>
        <end position="408"/>
    </location>
</feature>
<gene>
    <name evidence="19" type="ORF">PADG_03588</name>
</gene>
<comment type="similarity">
    <text evidence="2">Belongs to the glycosyl hydrolase 5 (cellulase A) family.</text>
</comment>
<dbReference type="GO" id="GO:0005576">
    <property type="term" value="C:extracellular region"/>
    <property type="evidence" value="ECO:0007669"/>
    <property type="project" value="TreeGrafter"/>
</dbReference>
<dbReference type="AlphaFoldDB" id="C1G8K2"/>
<name>C1G8K2_PARBD</name>
<evidence type="ECO:0000256" key="11">
    <source>
        <dbReference type="ARBA" id="ARBA00023316"/>
    </source>
</evidence>
<dbReference type="STRING" id="502780.C1G8K2"/>
<feature type="compositionally biased region" description="Basic and acidic residues" evidence="16">
    <location>
        <begin position="337"/>
        <end position="346"/>
    </location>
</feature>
<dbReference type="SUPFAM" id="SSF51445">
    <property type="entry name" value="(Trans)glycosidases"/>
    <property type="match status" value="1"/>
</dbReference>
<feature type="domain" description="Glycoside hydrolase family 5" evidence="18">
    <location>
        <begin position="559"/>
        <end position="801"/>
    </location>
</feature>
<feature type="region of interest" description="Disordered" evidence="16">
    <location>
        <begin position="1"/>
        <end position="259"/>
    </location>
</feature>
<evidence type="ECO:0000313" key="19">
    <source>
        <dbReference type="EMBL" id="EEH47504.2"/>
    </source>
</evidence>
<dbReference type="GO" id="GO:0071555">
    <property type="term" value="P:cell wall organization"/>
    <property type="evidence" value="ECO:0007669"/>
    <property type="project" value="UniProtKB-KW"/>
</dbReference>
<dbReference type="OrthoDB" id="62120at2759"/>
<evidence type="ECO:0000256" key="16">
    <source>
        <dbReference type="SAM" id="MobiDB-lite"/>
    </source>
</evidence>
<feature type="compositionally biased region" description="Polar residues" evidence="16">
    <location>
        <begin position="419"/>
        <end position="432"/>
    </location>
</feature>
<comment type="catalytic activity">
    <reaction evidence="12">
        <text>Successive hydrolysis of beta-D-glucose units from the non-reducing ends of (1-&gt;3)-beta-D-glucans, releasing alpha-glucose.</text>
        <dbReference type="EC" id="3.2.1.58"/>
    </reaction>
</comment>
<dbReference type="Proteomes" id="UP000001628">
    <property type="component" value="Unassembled WGS sequence"/>
</dbReference>
<dbReference type="VEuPathDB" id="FungiDB:PADG_03588"/>
<keyword evidence="11" id="KW-0961">Cell wall biogenesis/degradation</keyword>
<evidence type="ECO:0000256" key="15">
    <source>
        <dbReference type="ARBA" id="ARBA00041260"/>
    </source>
</evidence>
<evidence type="ECO:0000256" key="14">
    <source>
        <dbReference type="ARBA" id="ARBA00038929"/>
    </source>
</evidence>
<keyword evidence="20" id="KW-1185">Reference proteome</keyword>
<keyword evidence="7 17" id="KW-1133">Transmembrane helix</keyword>
<dbReference type="GO" id="GO:0004338">
    <property type="term" value="F:glucan exo-1,3-beta-glucosidase activity"/>
    <property type="evidence" value="ECO:0007669"/>
    <property type="project" value="UniProtKB-EC"/>
</dbReference>
<comment type="subcellular location">
    <subcellularLocation>
        <location evidence="1">Cell membrane</location>
        <topology evidence="1">Single-pass type II membrane protein</topology>
    </subcellularLocation>
</comment>
<accession>C1G8K2</accession>
<evidence type="ECO:0000256" key="9">
    <source>
        <dbReference type="ARBA" id="ARBA00023180"/>
    </source>
</evidence>
<dbReference type="FunFam" id="3.20.20.80:FF:000033">
    <property type="entry name" value="Glucan 1,3-beta-glucosidase A"/>
    <property type="match status" value="1"/>
</dbReference>
<reference evidence="19 20" key="1">
    <citation type="journal article" date="2011" name="PLoS Genet.">
        <title>Comparative genomic analysis of human fungal pathogens causing paracoccidioidomycosis.</title>
        <authorList>
            <person name="Desjardins C.A."/>
            <person name="Champion M.D."/>
            <person name="Holder J.W."/>
            <person name="Muszewska A."/>
            <person name="Goldberg J."/>
            <person name="Bailao A.M."/>
            <person name="Brigido M.M."/>
            <person name="Ferreira M.E."/>
            <person name="Garcia A.M."/>
            <person name="Grynberg M."/>
            <person name="Gujja S."/>
            <person name="Heiman D.I."/>
            <person name="Henn M.R."/>
            <person name="Kodira C.D."/>
            <person name="Leon-Narvaez H."/>
            <person name="Longo L.V."/>
            <person name="Ma L.J."/>
            <person name="Malavazi I."/>
            <person name="Matsuo A.L."/>
            <person name="Morais F.V."/>
            <person name="Pereira M."/>
            <person name="Rodriguez-Brito S."/>
            <person name="Sakthikumar S."/>
            <person name="Salem-Izacc S.M."/>
            <person name="Sykes S.M."/>
            <person name="Teixeira M.M."/>
            <person name="Vallejo M.C."/>
            <person name="Walter M.E."/>
            <person name="Yandava C."/>
            <person name="Young S."/>
            <person name="Zeng Q."/>
            <person name="Zucker J."/>
            <person name="Felipe M.S."/>
            <person name="Goldman G.H."/>
            <person name="Haas B.J."/>
            <person name="McEwen J.G."/>
            <person name="Nino-Vega G."/>
            <person name="Puccia R."/>
            <person name="San-Blas G."/>
            <person name="Soares C.M."/>
            <person name="Birren B.W."/>
            <person name="Cuomo C.A."/>
        </authorList>
    </citation>
    <scope>NUCLEOTIDE SEQUENCE [LARGE SCALE GENOMIC DNA]</scope>
    <source>
        <strain evidence="19 20">Pb18</strain>
    </source>
</reference>
<dbReference type="InterPro" id="IPR050386">
    <property type="entry name" value="Glycosyl_hydrolase_5"/>
</dbReference>
<dbReference type="Gene3D" id="3.20.20.80">
    <property type="entry name" value="Glycosidases"/>
    <property type="match status" value="1"/>
</dbReference>
<feature type="compositionally biased region" description="Basic and acidic residues" evidence="16">
    <location>
        <begin position="433"/>
        <end position="445"/>
    </location>
</feature>
<dbReference type="PANTHER" id="PTHR31297:SF34">
    <property type="entry name" value="GLUCAN 1,3-BETA-GLUCOSIDASE 2"/>
    <property type="match status" value="1"/>
</dbReference>
<dbReference type="eggNOG" id="ENOG502QRG8">
    <property type="taxonomic scope" value="Eukaryota"/>
</dbReference>
<protein>
    <recommendedName>
        <fullName evidence="14">glucan 1,3-beta-glucosidase</fullName>
        <ecNumber evidence="14">3.2.1.58</ecNumber>
    </recommendedName>
    <alternativeName>
        <fullName evidence="15">Exo-1,3-beta-glucanase D</fullName>
    </alternativeName>
</protein>
<evidence type="ECO:0000256" key="12">
    <source>
        <dbReference type="ARBA" id="ARBA00036824"/>
    </source>
</evidence>
<feature type="compositionally biased region" description="Basic and acidic residues" evidence="16">
    <location>
        <begin position="302"/>
        <end position="313"/>
    </location>
</feature>
<feature type="region of interest" description="Disordered" evidence="16">
    <location>
        <begin position="277"/>
        <end position="315"/>
    </location>
</feature>
<evidence type="ECO:0000259" key="18">
    <source>
        <dbReference type="Pfam" id="PF00150"/>
    </source>
</evidence>
<keyword evidence="6" id="KW-0735">Signal-anchor</keyword>
<dbReference type="RefSeq" id="XP_010759105.1">
    <property type="nucleotide sequence ID" value="XM_010760803.1"/>
</dbReference>
<feature type="compositionally biased region" description="Acidic residues" evidence="16">
    <location>
        <begin position="105"/>
        <end position="115"/>
    </location>
</feature>
<dbReference type="OMA" id="WYWTWKT"/>
<feature type="region of interest" description="Disordered" evidence="16">
    <location>
        <begin position="412"/>
        <end position="445"/>
    </location>
</feature>
<keyword evidence="8 17" id="KW-0472">Membrane</keyword>
<dbReference type="PANTHER" id="PTHR31297">
    <property type="entry name" value="GLUCAN ENDO-1,6-BETA-GLUCOSIDASE B"/>
    <property type="match status" value="1"/>
</dbReference>
<keyword evidence="10" id="KW-0326">Glycosidase</keyword>
<dbReference type="KEGG" id="pbn:PADG_03588"/>
<evidence type="ECO:0000256" key="10">
    <source>
        <dbReference type="ARBA" id="ARBA00023295"/>
    </source>
</evidence>
<organism evidence="19 20">
    <name type="scientific">Paracoccidioides brasiliensis (strain Pb18)</name>
    <dbReference type="NCBI Taxonomy" id="502780"/>
    <lineage>
        <taxon>Eukaryota</taxon>
        <taxon>Fungi</taxon>
        <taxon>Dikarya</taxon>
        <taxon>Ascomycota</taxon>
        <taxon>Pezizomycotina</taxon>
        <taxon>Eurotiomycetes</taxon>
        <taxon>Eurotiomycetidae</taxon>
        <taxon>Onygenales</taxon>
        <taxon>Ajellomycetaceae</taxon>
        <taxon>Paracoccidioides</taxon>
    </lineage>
</organism>
<dbReference type="GeneID" id="22582872"/>
<dbReference type="HOGENOM" id="CLU_004624_4_0_1"/>
<evidence type="ECO:0000256" key="7">
    <source>
        <dbReference type="ARBA" id="ARBA00022989"/>
    </source>
</evidence>
<feature type="compositionally biased region" description="Basic and acidic residues" evidence="16">
    <location>
        <begin position="207"/>
        <end position="225"/>
    </location>
</feature>
<dbReference type="EC" id="3.2.1.58" evidence="14"/>
<evidence type="ECO:0000256" key="3">
    <source>
        <dbReference type="ARBA" id="ARBA00022475"/>
    </source>
</evidence>
<keyword evidence="3" id="KW-1003">Cell membrane</keyword>
<comment type="function">
    <text evidence="13">Glucosidase involved in the degradation of cellulosic biomass. Active on lichenan.</text>
</comment>
<evidence type="ECO:0000256" key="13">
    <source>
        <dbReference type="ARBA" id="ARBA00037126"/>
    </source>
</evidence>
<feature type="compositionally biased region" description="Basic residues" evidence="16">
    <location>
        <begin position="239"/>
        <end position="250"/>
    </location>
</feature>
<evidence type="ECO:0000256" key="1">
    <source>
        <dbReference type="ARBA" id="ARBA00004401"/>
    </source>
</evidence>
<dbReference type="GO" id="GO:0005886">
    <property type="term" value="C:plasma membrane"/>
    <property type="evidence" value="ECO:0007669"/>
    <property type="project" value="UniProtKB-SubCell"/>
</dbReference>
<dbReference type="GO" id="GO:0009251">
    <property type="term" value="P:glucan catabolic process"/>
    <property type="evidence" value="ECO:0007669"/>
    <property type="project" value="TreeGrafter"/>
</dbReference>
<evidence type="ECO:0000256" key="17">
    <source>
        <dbReference type="SAM" id="Phobius"/>
    </source>
</evidence>
<dbReference type="InParanoid" id="C1G8K2"/>
<evidence type="ECO:0000256" key="6">
    <source>
        <dbReference type="ARBA" id="ARBA00022968"/>
    </source>
</evidence>
<feature type="compositionally biased region" description="Acidic residues" evidence="16">
    <location>
        <begin position="50"/>
        <end position="61"/>
    </location>
</feature>
<feature type="compositionally biased region" description="Basic and acidic residues" evidence="16">
    <location>
        <begin position="277"/>
        <end position="295"/>
    </location>
</feature>
<evidence type="ECO:0000256" key="4">
    <source>
        <dbReference type="ARBA" id="ARBA00022692"/>
    </source>
</evidence>
<feature type="compositionally biased region" description="Basic and acidic residues" evidence="16">
    <location>
        <begin position="175"/>
        <end position="192"/>
    </location>
</feature>
<feature type="compositionally biased region" description="Low complexity" evidence="16">
    <location>
        <begin position="130"/>
        <end position="139"/>
    </location>
</feature>
<feature type="compositionally biased region" description="Basic and acidic residues" evidence="16">
    <location>
        <begin position="1"/>
        <end position="24"/>
    </location>
</feature>
<dbReference type="GO" id="GO:0009986">
    <property type="term" value="C:cell surface"/>
    <property type="evidence" value="ECO:0007669"/>
    <property type="project" value="TreeGrafter"/>
</dbReference>
<evidence type="ECO:0000256" key="8">
    <source>
        <dbReference type="ARBA" id="ARBA00023136"/>
    </source>
</evidence>
<keyword evidence="5" id="KW-0378">Hydrolase</keyword>
<evidence type="ECO:0000256" key="5">
    <source>
        <dbReference type="ARBA" id="ARBA00022801"/>
    </source>
</evidence>
<proteinExistence type="inferred from homology"/>
<dbReference type="InterPro" id="IPR001547">
    <property type="entry name" value="Glyco_hydro_5"/>
</dbReference>
<sequence length="937" mass="106965">MPHQPHERERVEYRSRSRDRDRRQYRYQRGNTHDRNEYTSNTYNDNDHDAQDDDNNGDDVFDDQRRSRRAHPNSSSRPITRHSLAYRTQPSQHHQQRRTRRGDYDYDDVDDDEDSASAVIVVDSRPNFARPPNVRPSPVRVERRRSTSRAADNYNSGIQKSRHKAKESPATSPVKKKDRERDREGRLQRESTADEECAMKGRVRDRRKGEWDDNDRGAFDTDRDRERKRRKEMGTDRARNKRVRSKKPKHASTDSANSATVLLNADALAKLNAATSKKEAEEKTSAEKEEKAFLEKKKKRRKEEERERERDKGILVGKGGESGGWFGKRLVSGAFLEEGRSPELRTRGGGGRGAGKEEKGRRGGGGGDGGGGVVGGFFSWSRKKKIWVLVGVLALLLVIVIPIAALVAKKKGEDHDGDSNTQPGDSPQSQTPPRKELESFDEKSLPESAKKTYFDPRTWYDTADMNVTYTEETVGGLPIMGLNLAWDDSAQANEHVPPLNKKFPYGKQPIRGVNVGGWLSLEPFITPSFFSQYSYKANIVDEYTLSKRLAPNAAQQLEKHYATFITEQSFREIRDAGLDHVRIPYSYWIVKIFDDDPYLEKIGWRYLLRAIEYCRKYGLRVKLDMHGAPGSQNGWNHSGRQGSINWLQGPDGAKNGDRTHQIHEQLATFFAQERYKNVVTIYGLVNEPMMLKLDIETVINWTTKAISIIRKSGLKDIKLAFGDGFLNLSKWKTIMQDVDNNLMLDTHQYTVFNLGQIGLVHQKKLEHVCESWVKLISNSNSKGTGWGPTISGEWSQADTDCAKFLNNVNVGSRWLGTMDHPQAKDQVLEPRCPTQWPRDNPAAKGPPCSCDRANGDPSKYSESYKKFLRMYAEAQMFAFEKGNGWFYWTWQTETAVQWSYKKGLNAGILPQKAYEPGFKCESDTIAAFGELDEFYWF</sequence>
<keyword evidence="9" id="KW-0325">Glycoprotein</keyword>
<evidence type="ECO:0000313" key="20">
    <source>
        <dbReference type="Proteomes" id="UP000001628"/>
    </source>
</evidence>